<name>A0A928Z577_9CYAN</name>
<gene>
    <name evidence="7" type="ORF">IQ266_26940</name>
</gene>
<proteinExistence type="predicted"/>
<dbReference type="InterPro" id="IPR018649">
    <property type="entry name" value="SHOCT"/>
</dbReference>
<evidence type="ECO:0000256" key="2">
    <source>
        <dbReference type="ARBA" id="ARBA00022692"/>
    </source>
</evidence>
<keyword evidence="3 5" id="KW-1133">Transmembrane helix</keyword>
<evidence type="ECO:0000313" key="8">
    <source>
        <dbReference type="Proteomes" id="UP000625316"/>
    </source>
</evidence>
<keyword evidence="4 5" id="KW-0472">Membrane</keyword>
<protein>
    <submittedName>
        <fullName evidence="7">DUF4870 domain-containing protein</fullName>
    </submittedName>
</protein>
<reference evidence="7" key="1">
    <citation type="submission" date="2020-10" db="EMBL/GenBank/DDBJ databases">
        <authorList>
            <person name="Castelo-Branco R."/>
            <person name="Eusebio N."/>
            <person name="Adriana R."/>
            <person name="Vieira A."/>
            <person name="Brugerolle De Fraissinette N."/>
            <person name="Rezende De Castro R."/>
            <person name="Schneider M.P."/>
            <person name="Vasconcelos V."/>
            <person name="Leao P.N."/>
        </authorList>
    </citation>
    <scope>NUCLEOTIDE SEQUENCE</scope>
    <source>
        <strain evidence="7">LEGE 11480</strain>
    </source>
</reference>
<feature type="transmembrane region" description="Helical" evidence="5">
    <location>
        <begin position="98"/>
        <end position="130"/>
    </location>
</feature>
<dbReference type="Pfam" id="PF09685">
    <property type="entry name" value="MamF_MmsF"/>
    <property type="match status" value="1"/>
</dbReference>
<organism evidence="7 8">
    <name type="scientific">Romeriopsis navalis LEGE 11480</name>
    <dbReference type="NCBI Taxonomy" id="2777977"/>
    <lineage>
        <taxon>Bacteria</taxon>
        <taxon>Bacillati</taxon>
        <taxon>Cyanobacteriota</taxon>
        <taxon>Cyanophyceae</taxon>
        <taxon>Leptolyngbyales</taxon>
        <taxon>Leptolyngbyaceae</taxon>
        <taxon>Romeriopsis</taxon>
        <taxon>Romeriopsis navalis</taxon>
    </lineage>
</organism>
<evidence type="ECO:0000256" key="5">
    <source>
        <dbReference type="SAM" id="Phobius"/>
    </source>
</evidence>
<dbReference type="EMBL" id="JADEXQ010000186">
    <property type="protein sequence ID" value="MBE9033376.1"/>
    <property type="molecule type" value="Genomic_DNA"/>
</dbReference>
<accession>A0A928Z577</accession>
<evidence type="ECO:0000313" key="7">
    <source>
        <dbReference type="EMBL" id="MBE9033376.1"/>
    </source>
</evidence>
<dbReference type="AlphaFoldDB" id="A0A928Z577"/>
<evidence type="ECO:0000256" key="4">
    <source>
        <dbReference type="ARBA" id="ARBA00023136"/>
    </source>
</evidence>
<comment type="subcellular location">
    <subcellularLocation>
        <location evidence="1">Membrane</location>
        <topology evidence="1">Multi-pass membrane protein</topology>
    </subcellularLocation>
</comment>
<keyword evidence="2 5" id="KW-0812">Transmembrane</keyword>
<feature type="transmembrane region" description="Helical" evidence="5">
    <location>
        <begin position="59"/>
        <end position="78"/>
    </location>
</feature>
<evidence type="ECO:0000256" key="1">
    <source>
        <dbReference type="ARBA" id="ARBA00004141"/>
    </source>
</evidence>
<evidence type="ECO:0000259" key="6">
    <source>
        <dbReference type="Pfam" id="PF09851"/>
    </source>
</evidence>
<evidence type="ECO:0000256" key="3">
    <source>
        <dbReference type="ARBA" id="ARBA00022989"/>
    </source>
</evidence>
<comment type="caution">
    <text evidence="7">The sequence shown here is derived from an EMBL/GenBank/DDBJ whole genome shotgun (WGS) entry which is preliminary data.</text>
</comment>
<dbReference type="Proteomes" id="UP000625316">
    <property type="component" value="Unassembled WGS sequence"/>
</dbReference>
<dbReference type="Pfam" id="PF09851">
    <property type="entry name" value="SHOCT"/>
    <property type="match status" value="1"/>
</dbReference>
<feature type="domain" description="SHOCT" evidence="6">
    <location>
        <begin position="4"/>
        <end position="30"/>
    </location>
</feature>
<keyword evidence="8" id="KW-1185">Reference proteome</keyword>
<dbReference type="InterPro" id="IPR019109">
    <property type="entry name" value="MamF_MmsF"/>
</dbReference>
<sequence length="154" mass="17187">MLPEEIQKLQNLREQGALSDEEFEEAKGRLMANDRMGKSDSLMGLDLNNYRALMHASQYAGFIVPFAGLVAPIVLWAMAKDDYPEVDTEGKYILNWMISALIYSVVSGILCLFLIGIPMLIAVIFMGLIFPLLGTLKATKGESYEYPLTIKFLS</sequence>
<dbReference type="RefSeq" id="WP_264328181.1">
    <property type="nucleotide sequence ID" value="NZ_JADEXQ010000186.1"/>
</dbReference>